<dbReference type="FunFam" id="3.40.640.10:FF:000004">
    <property type="entry name" value="Acetylornithine aminotransferase"/>
    <property type="match status" value="1"/>
</dbReference>
<dbReference type="SUPFAM" id="SSF53383">
    <property type="entry name" value="PLP-dependent transferases"/>
    <property type="match status" value="1"/>
</dbReference>
<evidence type="ECO:0000256" key="3">
    <source>
        <dbReference type="ARBA" id="ARBA00022898"/>
    </source>
</evidence>
<evidence type="ECO:0000256" key="4">
    <source>
        <dbReference type="RuleBase" id="RU003560"/>
    </source>
</evidence>
<name>A0A9W9SFG4_9EURO</name>
<dbReference type="GO" id="GO:0005829">
    <property type="term" value="C:cytosol"/>
    <property type="evidence" value="ECO:0007669"/>
    <property type="project" value="TreeGrafter"/>
</dbReference>
<dbReference type="AlphaFoldDB" id="A0A9W9SFG4"/>
<reference evidence="5" key="2">
    <citation type="journal article" date="2023" name="IMA Fungus">
        <title>Comparative genomic study of the Penicillium genus elucidates a diverse pangenome and 15 lateral gene transfer events.</title>
        <authorList>
            <person name="Petersen C."/>
            <person name="Sorensen T."/>
            <person name="Nielsen M.R."/>
            <person name="Sondergaard T.E."/>
            <person name="Sorensen J.L."/>
            <person name="Fitzpatrick D.A."/>
            <person name="Frisvad J.C."/>
            <person name="Nielsen K.L."/>
        </authorList>
    </citation>
    <scope>NUCLEOTIDE SEQUENCE</scope>
    <source>
        <strain evidence="5">IBT 29677</strain>
    </source>
</reference>
<dbReference type="InterPro" id="IPR015421">
    <property type="entry name" value="PyrdxlP-dep_Trfase_major"/>
</dbReference>
<dbReference type="GO" id="GO:0030170">
    <property type="term" value="F:pyridoxal phosphate binding"/>
    <property type="evidence" value="ECO:0007669"/>
    <property type="project" value="InterPro"/>
</dbReference>
<protein>
    <submittedName>
        <fullName evidence="5">Aminotransferase class-III</fullName>
    </submittedName>
</protein>
<dbReference type="Gene3D" id="3.90.1150.10">
    <property type="entry name" value="Aspartate Aminotransferase, domain 1"/>
    <property type="match status" value="1"/>
</dbReference>
<dbReference type="NCBIfam" id="NF005685">
    <property type="entry name" value="PRK07483.1"/>
    <property type="match status" value="1"/>
</dbReference>
<keyword evidence="6" id="KW-1185">Reference proteome</keyword>
<dbReference type="InterPro" id="IPR005814">
    <property type="entry name" value="Aminotrans_3"/>
</dbReference>
<comment type="cofactor">
    <cofactor evidence="1">
        <name>pyridoxal 5'-phosphate</name>
        <dbReference type="ChEBI" id="CHEBI:597326"/>
    </cofactor>
</comment>
<gene>
    <name evidence="5" type="ORF">N7509_013135</name>
</gene>
<evidence type="ECO:0000313" key="5">
    <source>
        <dbReference type="EMBL" id="KAJ5376249.1"/>
    </source>
</evidence>
<evidence type="ECO:0000313" key="6">
    <source>
        <dbReference type="Proteomes" id="UP001147747"/>
    </source>
</evidence>
<dbReference type="PANTHER" id="PTHR43094">
    <property type="entry name" value="AMINOTRANSFERASE"/>
    <property type="match status" value="1"/>
</dbReference>
<comment type="similarity">
    <text evidence="2 4">Belongs to the class-III pyridoxal-phosphate-dependent aminotransferase family.</text>
</comment>
<dbReference type="Gene3D" id="3.40.640.10">
    <property type="entry name" value="Type I PLP-dependent aspartate aminotransferase-like (Major domain)"/>
    <property type="match status" value="1"/>
</dbReference>
<evidence type="ECO:0000256" key="1">
    <source>
        <dbReference type="ARBA" id="ARBA00001933"/>
    </source>
</evidence>
<dbReference type="GeneID" id="81376752"/>
<reference evidence="5" key="1">
    <citation type="submission" date="2022-12" db="EMBL/GenBank/DDBJ databases">
        <authorList>
            <person name="Petersen C."/>
        </authorList>
    </citation>
    <scope>NUCLEOTIDE SEQUENCE</scope>
    <source>
        <strain evidence="5">IBT 29677</strain>
    </source>
</reference>
<organism evidence="5 6">
    <name type="scientific">Penicillium cosmopolitanum</name>
    <dbReference type="NCBI Taxonomy" id="1131564"/>
    <lineage>
        <taxon>Eukaryota</taxon>
        <taxon>Fungi</taxon>
        <taxon>Dikarya</taxon>
        <taxon>Ascomycota</taxon>
        <taxon>Pezizomycotina</taxon>
        <taxon>Eurotiomycetes</taxon>
        <taxon>Eurotiomycetidae</taxon>
        <taxon>Eurotiales</taxon>
        <taxon>Aspergillaceae</taxon>
        <taxon>Penicillium</taxon>
    </lineage>
</organism>
<dbReference type="InterPro" id="IPR015422">
    <property type="entry name" value="PyrdxlP-dep_Trfase_small"/>
</dbReference>
<dbReference type="InterPro" id="IPR015424">
    <property type="entry name" value="PyrdxlP-dep_Trfase"/>
</dbReference>
<dbReference type="RefSeq" id="XP_056481279.1">
    <property type="nucleotide sequence ID" value="XM_056637772.1"/>
</dbReference>
<evidence type="ECO:0000256" key="2">
    <source>
        <dbReference type="ARBA" id="ARBA00008954"/>
    </source>
</evidence>
<dbReference type="Pfam" id="PF00202">
    <property type="entry name" value="Aminotran_3"/>
    <property type="match status" value="1"/>
</dbReference>
<dbReference type="EMBL" id="JAPZBU010000012">
    <property type="protein sequence ID" value="KAJ5376249.1"/>
    <property type="molecule type" value="Genomic_DNA"/>
</dbReference>
<dbReference type="Proteomes" id="UP001147747">
    <property type="component" value="Unassembled WGS sequence"/>
</dbReference>
<keyword evidence="3 4" id="KW-0663">Pyridoxal phosphate</keyword>
<accession>A0A9W9SFG4</accession>
<keyword evidence="5" id="KW-0032">Aminotransferase</keyword>
<keyword evidence="5" id="KW-0808">Transferase</keyword>
<proteinExistence type="inferred from homology"/>
<dbReference type="OrthoDB" id="5419315at2759"/>
<comment type="caution">
    <text evidence="5">The sequence shown here is derived from an EMBL/GenBank/DDBJ whole genome shotgun (WGS) entry which is preliminary data.</text>
</comment>
<dbReference type="PANTHER" id="PTHR43094:SF1">
    <property type="entry name" value="AMINOTRANSFERASE CLASS-III"/>
    <property type="match status" value="1"/>
</dbReference>
<dbReference type="GO" id="GO:0008483">
    <property type="term" value="F:transaminase activity"/>
    <property type="evidence" value="ECO:0007669"/>
    <property type="project" value="UniProtKB-KW"/>
</dbReference>
<dbReference type="CDD" id="cd00610">
    <property type="entry name" value="OAT_like"/>
    <property type="match status" value="1"/>
</dbReference>
<sequence>MVSNTQAQMVGEAQEEKKISSVNGNFDIDLDASHVLHNSLVSIPLTVASASGSYVTFSNGHRVLDACTGAAVAIIGHGDPDVQAAIQEQMTKVCYTHTVAFTTPVAEALANDILEGNPHGLCRAFFVSSGSEAMDTALKLARQFYVEIGQPQRRSLVARQRAYHGNTVGALSVSSHVARRAPFKDALILTNVSYVSATYAYRGQLEEETEEDYSARLVKELNEEFQAVGPTTVMAFVAEPVGGATAGCITAPRGYYQGVRQLCDKYGILLILDEVMCGSGRTGTYFAFEQEGPGVYPDLITLGKGLGGGYAPMGAVLAHKKVIRGLQSGTSYFVHSHTYQAHALSCAAALAVQKVLRRDGLVARCATKGRWLEKALNSTIGECKYVGNIRGKGLFWGIEFVKDRATKEPFEPALRFTWRMVDETFRRGLSIYPGAGTADGIRGDHVLIAPPYNASDEEFEEMIRLLSEAYGTVEREVELALVAGKSNDR</sequence>